<dbReference type="GO" id="GO:0030600">
    <property type="term" value="F:feruloyl esterase activity"/>
    <property type="evidence" value="ECO:0007669"/>
    <property type="project" value="UniProtKB-EC"/>
</dbReference>
<evidence type="ECO:0000313" key="12">
    <source>
        <dbReference type="Proteomes" id="UP000754883"/>
    </source>
</evidence>
<feature type="chain" id="PRO_5040156435" description="feruloyl esterase" evidence="10">
    <location>
        <begin position="23"/>
        <end position="304"/>
    </location>
</feature>
<proteinExistence type="predicted"/>
<dbReference type="EMBL" id="CABFNO020001476">
    <property type="protein sequence ID" value="CAG9991008.1"/>
    <property type="molecule type" value="Genomic_DNA"/>
</dbReference>
<dbReference type="OrthoDB" id="424610at2759"/>
<dbReference type="GO" id="GO:0005576">
    <property type="term" value="C:extracellular region"/>
    <property type="evidence" value="ECO:0007669"/>
    <property type="project" value="UniProtKB-SubCell"/>
</dbReference>
<comment type="subcellular location">
    <subcellularLocation>
        <location evidence="1">Secreted</location>
    </subcellularLocation>
</comment>
<protein>
    <recommendedName>
        <fullName evidence="2">feruloyl esterase</fullName>
        <ecNumber evidence="2">3.1.1.73</ecNumber>
    </recommendedName>
</protein>
<dbReference type="SUPFAM" id="SSF53474">
    <property type="entry name" value="alpha/beta-Hydrolases"/>
    <property type="match status" value="1"/>
</dbReference>
<sequence length="304" mass="32645">MFFSSAISILLCAASVFSGSEAAAVHKRASSGCGKSHNFIGETKQFSFESSGGTRTYRIFLPKGYKVNSPQPLVIAYHGSGKTPKDMEDLTKFSDESVNSKMVAVFPAGVEKHWQGPSYAKEGVSDKVFTTDLVNRIKDNYCIDESRVYAAGQSNGGGFVNTLACSPDHGGQFAAFAASSAALYTDVNGDETCHPARSPLPFLESHGTADKRINYNGNLTAAGGPVPAIPEWLGRWAKRNKCSGSSSSNIGNDVEQQQWTCAGEKGLLTHFKLNGHGHAYPSSSDKQLFLSPKIIDFFNSHTKP</sequence>
<feature type="signal peptide" evidence="10">
    <location>
        <begin position="1"/>
        <end position="22"/>
    </location>
</feature>
<evidence type="ECO:0000256" key="5">
    <source>
        <dbReference type="ARBA" id="ARBA00022729"/>
    </source>
</evidence>
<keyword evidence="4" id="KW-0858">Xylan degradation</keyword>
<dbReference type="Proteomes" id="UP000754883">
    <property type="component" value="Unassembled WGS sequence"/>
</dbReference>
<dbReference type="InterPro" id="IPR029058">
    <property type="entry name" value="AB_hydrolase_fold"/>
</dbReference>
<dbReference type="InterPro" id="IPR043595">
    <property type="entry name" value="FaeB/C/D"/>
</dbReference>
<evidence type="ECO:0000256" key="1">
    <source>
        <dbReference type="ARBA" id="ARBA00004613"/>
    </source>
</evidence>
<dbReference type="InterPro" id="IPR000801">
    <property type="entry name" value="Esterase-like"/>
</dbReference>
<evidence type="ECO:0000256" key="7">
    <source>
        <dbReference type="ARBA" id="ARBA00023277"/>
    </source>
</evidence>
<keyword evidence="7" id="KW-0119">Carbohydrate metabolism</keyword>
<evidence type="ECO:0000256" key="9">
    <source>
        <dbReference type="ARBA" id="ARBA00034075"/>
    </source>
</evidence>
<keyword evidence="12" id="KW-1185">Reference proteome</keyword>
<dbReference type="EC" id="3.1.1.73" evidence="2"/>
<accession>A0A9N9UNE8</accession>
<keyword evidence="5 10" id="KW-0732">Signal</keyword>
<keyword evidence="8" id="KW-0624">Polysaccharide degradation</keyword>
<gene>
    <name evidence="11" type="ORF">CBYS24578_00007235</name>
</gene>
<dbReference type="Pfam" id="PF00756">
    <property type="entry name" value="Esterase"/>
    <property type="match status" value="1"/>
</dbReference>
<comment type="catalytic activity">
    <reaction evidence="9">
        <text>feruloyl-polysaccharide + H2O = ferulate + polysaccharide.</text>
        <dbReference type="EC" id="3.1.1.73"/>
    </reaction>
</comment>
<organism evidence="11 12">
    <name type="scientific">Clonostachys byssicola</name>
    <dbReference type="NCBI Taxonomy" id="160290"/>
    <lineage>
        <taxon>Eukaryota</taxon>
        <taxon>Fungi</taxon>
        <taxon>Dikarya</taxon>
        <taxon>Ascomycota</taxon>
        <taxon>Pezizomycotina</taxon>
        <taxon>Sordariomycetes</taxon>
        <taxon>Hypocreomycetidae</taxon>
        <taxon>Hypocreales</taxon>
        <taxon>Bionectriaceae</taxon>
        <taxon>Clonostachys</taxon>
    </lineage>
</organism>
<keyword evidence="3" id="KW-0964">Secreted</keyword>
<dbReference type="GO" id="GO:0045493">
    <property type="term" value="P:xylan catabolic process"/>
    <property type="evidence" value="ECO:0007669"/>
    <property type="project" value="UniProtKB-KW"/>
</dbReference>
<name>A0A9N9UNE8_9HYPO</name>
<evidence type="ECO:0000256" key="6">
    <source>
        <dbReference type="ARBA" id="ARBA00022801"/>
    </source>
</evidence>
<reference evidence="12" key="1">
    <citation type="submission" date="2019-06" db="EMBL/GenBank/DDBJ databases">
        <authorList>
            <person name="Broberg M."/>
        </authorList>
    </citation>
    <scope>NUCLEOTIDE SEQUENCE [LARGE SCALE GENOMIC DNA]</scope>
</reference>
<dbReference type="PANTHER" id="PTHR38050">
    <property type="match status" value="1"/>
</dbReference>
<comment type="caution">
    <text evidence="11">The sequence shown here is derived from an EMBL/GenBank/DDBJ whole genome shotgun (WGS) entry which is preliminary data.</text>
</comment>
<evidence type="ECO:0000256" key="3">
    <source>
        <dbReference type="ARBA" id="ARBA00022525"/>
    </source>
</evidence>
<evidence type="ECO:0000256" key="10">
    <source>
        <dbReference type="SAM" id="SignalP"/>
    </source>
</evidence>
<evidence type="ECO:0000256" key="8">
    <source>
        <dbReference type="ARBA" id="ARBA00023326"/>
    </source>
</evidence>
<dbReference type="PANTHER" id="PTHR38050:SF2">
    <property type="entry name" value="FERULOYL ESTERASE C-RELATED"/>
    <property type="match status" value="1"/>
</dbReference>
<reference evidence="11 12" key="2">
    <citation type="submission" date="2021-10" db="EMBL/GenBank/DDBJ databases">
        <authorList>
            <person name="Piombo E."/>
        </authorList>
    </citation>
    <scope>NUCLEOTIDE SEQUENCE [LARGE SCALE GENOMIC DNA]</scope>
</reference>
<evidence type="ECO:0000313" key="11">
    <source>
        <dbReference type="EMBL" id="CAG9991008.1"/>
    </source>
</evidence>
<keyword evidence="6" id="KW-0378">Hydrolase</keyword>
<dbReference type="AlphaFoldDB" id="A0A9N9UNE8"/>
<evidence type="ECO:0000256" key="4">
    <source>
        <dbReference type="ARBA" id="ARBA00022651"/>
    </source>
</evidence>
<evidence type="ECO:0000256" key="2">
    <source>
        <dbReference type="ARBA" id="ARBA00013091"/>
    </source>
</evidence>
<dbReference type="Gene3D" id="3.40.50.1820">
    <property type="entry name" value="alpha/beta hydrolase"/>
    <property type="match status" value="1"/>
</dbReference>